<reference evidence="4 5" key="1">
    <citation type="journal article" date="2017" name="Mycologia">
        <title>Bifiguratus adelaidae, gen. et sp. nov., a new member of Mucoromycotina in endophytic and soil-dwelling habitats.</title>
        <authorList>
            <person name="Torres-Cruz T.J."/>
            <person name="Billingsley Tobias T.L."/>
            <person name="Almatruk M."/>
            <person name="Hesse C."/>
            <person name="Kuske C.R."/>
            <person name="Desiro A."/>
            <person name="Benucci G.M."/>
            <person name="Bonito G."/>
            <person name="Stajich J.E."/>
            <person name="Dunlap C."/>
            <person name="Arnold A.E."/>
            <person name="Porras-Alfaro A."/>
        </authorList>
    </citation>
    <scope>NUCLEOTIDE SEQUENCE [LARGE SCALE GENOMIC DNA]</scope>
    <source>
        <strain evidence="4 5">AZ0501</strain>
    </source>
</reference>
<dbReference type="FunFam" id="1.10.472.80:FF:000001">
    <property type="entry name" value="TBC1 domain family member 22B"/>
    <property type="match status" value="1"/>
</dbReference>
<dbReference type="Pfam" id="PF00566">
    <property type="entry name" value="RabGAP-TBC"/>
    <property type="match status" value="1"/>
</dbReference>
<proteinExistence type="predicted"/>
<dbReference type="Gene3D" id="1.10.10.750">
    <property type="entry name" value="Ypt/Rab-GAP domain of gyp1p, domain 1"/>
    <property type="match status" value="1"/>
</dbReference>
<dbReference type="AlphaFoldDB" id="A0A261XT74"/>
<dbReference type="GO" id="GO:0005794">
    <property type="term" value="C:Golgi apparatus"/>
    <property type="evidence" value="ECO:0007669"/>
    <property type="project" value="TreeGrafter"/>
</dbReference>
<evidence type="ECO:0000256" key="2">
    <source>
        <dbReference type="SAM" id="MobiDB-lite"/>
    </source>
</evidence>
<protein>
    <recommendedName>
        <fullName evidence="3">Rab-GAP TBC domain-containing protein</fullName>
    </recommendedName>
</protein>
<evidence type="ECO:0000256" key="1">
    <source>
        <dbReference type="ARBA" id="ARBA00022468"/>
    </source>
</evidence>
<gene>
    <name evidence="4" type="ORF">BZG36_05385</name>
</gene>
<sequence length="568" mass="65083">MSEGQSRSFWRRQQARYTGSYNLLSGANNPEQASPPIVIGAQYSYANMLASVAAPSAPTVDIQPSKSLDRKSPSPSPTQSSDRKSPFRFHRHTESSSSIERSISKAEGSPPIKTLSDFLKQTNDEWTDDFEDDWDLGVHVRKHPSKLQQVAATSKDKPPSQVHKRLSMELQEEDGTILEGDIEKRRKGIPSSSPVREELDMGRRKDGLVDDWEAILRDPFAPVKQLQDTLTLHPETIVSTEGNTHLYHLKLRKFLEALSQKSMDLVELRKLSWNGTPQEIRPLVWMLLLDLIPPQPEACVNALQARRQEFARAAEEASNDDKHKKMWHQINIDVPRTQSHLPLFQNEQTQASLKRILFVWALRHPESGYVQGISDLLTPFWVVFLSAYTHHVYTIDPTQLPSSLITVLEADCFWALETLLEGIQDNYIVNQPGIIRQIANLQELIMRIDAPLAQHLEAQNIEYLQFAFRWINCMLMREISLPNTVRMWDTYLGEAEGNGFRDFHVYVCAAFLVKWSEVIQSMEFQDIMLFLQALPTQGWQEKDVALLVSEAFMWQSLFHHAPKHLSRD</sequence>
<dbReference type="PANTHER" id="PTHR22957:SF26">
    <property type="entry name" value="LD44506P"/>
    <property type="match status" value="1"/>
</dbReference>
<comment type="caution">
    <text evidence="4">The sequence shown here is derived from an EMBL/GenBank/DDBJ whole genome shotgun (WGS) entry which is preliminary data.</text>
</comment>
<accession>A0A261XT74</accession>
<feature type="domain" description="Rab-GAP TBC" evidence="3">
    <location>
        <begin position="275"/>
        <end position="495"/>
    </location>
</feature>
<dbReference type="OrthoDB" id="26371at2759"/>
<dbReference type="GO" id="GO:0005096">
    <property type="term" value="F:GTPase activator activity"/>
    <property type="evidence" value="ECO:0007669"/>
    <property type="project" value="UniProtKB-KW"/>
</dbReference>
<dbReference type="InterPro" id="IPR000195">
    <property type="entry name" value="Rab-GAP-TBC_dom"/>
</dbReference>
<dbReference type="GO" id="GO:0071889">
    <property type="term" value="F:14-3-3 protein binding"/>
    <property type="evidence" value="ECO:0007669"/>
    <property type="project" value="UniProtKB-ARBA"/>
</dbReference>
<dbReference type="PANTHER" id="PTHR22957">
    <property type="entry name" value="TBC1 DOMAIN FAMILY MEMBER GTPASE-ACTIVATING PROTEIN"/>
    <property type="match status" value="1"/>
</dbReference>
<keyword evidence="1" id="KW-0343">GTPase activation</keyword>
<dbReference type="InterPro" id="IPR035969">
    <property type="entry name" value="Rab-GAP_TBC_sf"/>
</dbReference>
<dbReference type="Gene3D" id="1.10.472.80">
    <property type="entry name" value="Ypt/Rab-GAP domain of gyp1p, domain 3"/>
    <property type="match status" value="1"/>
</dbReference>
<dbReference type="Proteomes" id="UP000242875">
    <property type="component" value="Unassembled WGS sequence"/>
</dbReference>
<keyword evidence="5" id="KW-1185">Reference proteome</keyword>
<evidence type="ECO:0000313" key="5">
    <source>
        <dbReference type="Proteomes" id="UP000242875"/>
    </source>
</evidence>
<organism evidence="4 5">
    <name type="scientific">Bifiguratus adelaidae</name>
    <dbReference type="NCBI Taxonomy" id="1938954"/>
    <lineage>
        <taxon>Eukaryota</taxon>
        <taxon>Fungi</taxon>
        <taxon>Fungi incertae sedis</taxon>
        <taxon>Mucoromycota</taxon>
        <taxon>Mucoromycotina</taxon>
        <taxon>Endogonomycetes</taxon>
        <taxon>Endogonales</taxon>
        <taxon>Endogonales incertae sedis</taxon>
        <taxon>Bifiguratus</taxon>
    </lineage>
</organism>
<evidence type="ECO:0000313" key="4">
    <source>
        <dbReference type="EMBL" id="OZJ01561.1"/>
    </source>
</evidence>
<dbReference type="EMBL" id="MVBO01000303">
    <property type="protein sequence ID" value="OZJ01561.1"/>
    <property type="molecule type" value="Genomic_DNA"/>
</dbReference>
<evidence type="ECO:0000259" key="3">
    <source>
        <dbReference type="PROSITE" id="PS50086"/>
    </source>
</evidence>
<dbReference type="SUPFAM" id="SSF47923">
    <property type="entry name" value="Ypt/Rab-GAP domain of gyp1p"/>
    <property type="match status" value="2"/>
</dbReference>
<dbReference type="Gene3D" id="1.10.8.270">
    <property type="entry name" value="putative rabgap domain of human tbc1 domain family member 14 like domains"/>
    <property type="match status" value="1"/>
</dbReference>
<dbReference type="FunFam" id="1.10.8.270:FF:000004">
    <property type="entry name" value="TBC1 domain family, member 22B"/>
    <property type="match status" value="1"/>
</dbReference>
<name>A0A261XT74_9FUNG</name>
<dbReference type="PROSITE" id="PS50086">
    <property type="entry name" value="TBC_RABGAP"/>
    <property type="match status" value="1"/>
</dbReference>
<feature type="region of interest" description="Disordered" evidence="2">
    <location>
        <begin position="55"/>
        <end position="115"/>
    </location>
</feature>
<dbReference type="SMART" id="SM00164">
    <property type="entry name" value="TBC"/>
    <property type="match status" value="1"/>
</dbReference>